<protein>
    <submittedName>
        <fullName evidence="1">Uncharacterized protein</fullName>
    </submittedName>
</protein>
<dbReference type="EMBL" id="JBHTLP010000045">
    <property type="protein sequence ID" value="MFD1145489.1"/>
    <property type="molecule type" value="Genomic_DNA"/>
</dbReference>
<dbReference type="Proteomes" id="UP001597116">
    <property type="component" value="Unassembled WGS sequence"/>
</dbReference>
<proteinExistence type="predicted"/>
<keyword evidence="2" id="KW-1185">Reference proteome</keyword>
<dbReference type="RefSeq" id="WP_379885872.1">
    <property type="nucleotide sequence ID" value="NZ_JBHTLP010000045.1"/>
</dbReference>
<organism evidence="1 2">
    <name type="scientific">Larkinella insperata</name>
    <dbReference type="NCBI Taxonomy" id="332158"/>
    <lineage>
        <taxon>Bacteria</taxon>
        <taxon>Pseudomonadati</taxon>
        <taxon>Bacteroidota</taxon>
        <taxon>Cytophagia</taxon>
        <taxon>Cytophagales</taxon>
        <taxon>Spirosomataceae</taxon>
        <taxon>Larkinella</taxon>
    </lineage>
</organism>
<evidence type="ECO:0000313" key="2">
    <source>
        <dbReference type="Proteomes" id="UP001597116"/>
    </source>
</evidence>
<sequence length="192" mass="22282">MMLINFREQRIDNFIIPSFTLSKGELVIIRLPNGPLFRPFVVVLTKLLTGKTQSDPVELIAPLRYVEHFKESWFRHQFFPMTVGRYIAKYANQTNLLYKEVYAIDQITPQMKVQNLAGTQRLQLSLYTTLSWTRDIVFDLAGIDPQGGQVIYHFVKEMVKAEGAAVLLDWTDEFKDDCTRFIPATYLGEKIR</sequence>
<evidence type="ECO:0000313" key="1">
    <source>
        <dbReference type="EMBL" id="MFD1145489.1"/>
    </source>
</evidence>
<accession>A0ABW3QFU2</accession>
<name>A0ABW3QFU2_9BACT</name>
<comment type="caution">
    <text evidence="1">The sequence shown here is derived from an EMBL/GenBank/DDBJ whole genome shotgun (WGS) entry which is preliminary data.</text>
</comment>
<gene>
    <name evidence="1" type="ORF">ACFQ4C_30465</name>
</gene>
<reference evidence="2" key="1">
    <citation type="journal article" date="2019" name="Int. J. Syst. Evol. Microbiol.">
        <title>The Global Catalogue of Microorganisms (GCM) 10K type strain sequencing project: providing services to taxonomists for standard genome sequencing and annotation.</title>
        <authorList>
            <consortium name="The Broad Institute Genomics Platform"/>
            <consortium name="The Broad Institute Genome Sequencing Center for Infectious Disease"/>
            <person name="Wu L."/>
            <person name="Ma J."/>
        </authorList>
    </citation>
    <scope>NUCLEOTIDE SEQUENCE [LARGE SCALE GENOMIC DNA]</scope>
    <source>
        <strain evidence="2">CCUG 55608</strain>
    </source>
</reference>